<protein>
    <recommendedName>
        <fullName evidence="6">Inositolphosphotransferase Aur1/Ipt1 domain-containing protein</fullName>
    </recommendedName>
</protein>
<dbReference type="Proteomes" id="UP000588112">
    <property type="component" value="Unassembled WGS sequence"/>
</dbReference>
<comment type="subcellular location">
    <subcellularLocation>
        <location evidence="1">Membrane</location>
        <topology evidence="1">Multi-pass membrane protein</topology>
    </subcellularLocation>
</comment>
<feature type="transmembrane region" description="Helical" evidence="5">
    <location>
        <begin position="130"/>
        <end position="145"/>
    </location>
</feature>
<reference evidence="7 8" key="1">
    <citation type="submission" date="2020-08" db="EMBL/GenBank/DDBJ databases">
        <title>Sequencing the genomes of 1000 actinobacteria strains.</title>
        <authorList>
            <person name="Klenk H.-P."/>
        </authorList>
    </citation>
    <scope>NUCLEOTIDE SEQUENCE [LARGE SCALE GENOMIC DNA]</scope>
    <source>
        <strain evidence="7 8">DSM 45790</strain>
    </source>
</reference>
<name>A0A7W8Z4M5_9ACTN</name>
<dbReference type="InterPro" id="IPR052185">
    <property type="entry name" value="IPC_Synthase-Related"/>
</dbReference>
<evidence type="ECO:0000256" key="4">
    <source>
        <dbReference type="ARBA" id="ARBA00023136"/>
    </source>
</evidence>
<evidence type="ECO:0000256" key="2">
    <source>
        <dbReference type="ARBA" id="ARBA00022692"/>
    </source>
</evidence>
<keyword evidence="2 5" id="KW-0812">Transmembrane</keyword>
<sequence>MISSREGDPGGLPRLLSGVRSVVFAGRGGGRPAPLVEAAGLLLVILLFTRIHAALGTDAAVATANALTLQSMERALHLDIALAANRWLTGHPFLIPPAVYYYRLYYLVLLGVLVWVFVRHADVYVKVRRTLVAMTVLVLPVYWAVPMSPPRFALPGVVDIIAAHDIFGGPATRDAAAGATSFSAMPSMHVGWSLWCAYAAWCALRDSHPRAALLPWLFPLGMVAVVLVTGNHYVLDIAGSFALLAVSLAAAAAWGRLAERRGDGGGGSRSVGWAG</sequence>
<feature type="transmembrane region" description="Helical" evidence="5">
    <location>
        <begin position="187"/>
        <end position="204"/>
    </location>
</feature>
<evidence type="ECO:0000256" key="1">
    <source>
        <dbReference type="ARBA" id="ARBA00004141"/>
    </source>
</evidence>
<feature type="domain" description="Inositolphosphotransferase Aur1/Ipt1" evidence="6">
    <location>
        <begin position="68"/>
        <end position="249"/>
    </location>
</feature>
<proteinExistence type="predicted"/>
<feature type="transmembrane region" description="Helical" evidence="5">
    <location>
        <begin position="234"/>
        <end position="254"/>
    </location>
</feature>
<keyword evidence="4 5" id="KW-0472">Membrane</keyword>
<dbReference type="PANTHER" id="PTHR31310:SF7">
    <property type="entry name" value="PA-PHOSPHATASE RELATED-FAMILY PROTEIN DDB_G0268928"/>
    <property type="match status" value="1"/>
</dbReference>
<dbReference type="EMBL" id="JACHBR010000001">
    <property type="protein sequence ID" value="MBB5627349.1"/>
    <property type="molecule type" value="Genomic_DNA"/>
</dbReference>
<evidence type="ECO:0000313" key="8">
    <source>
        <dbReference type="Proteomes" id="UP000588112"/>
    </source>
</evidence>
<dbReference type="PANTHER" id="PTHR31310">
    <property type="match status" value="1"/>
</dbReference>
<evidence type="ECO:0000259" key="6">
    <source>
        <dbReference type="Pfam" id="PF14378"/>
    </source>
</evidence>
<dbReference type="RefSeq" id="WP_184611930.1">
    <property type="nucleotide sequence ID" value="NZ_BOOS01000036.1"/>
</dbReference>
<dbReference type="InterPro" id="IPR026841">
    <property type="entry name" value="Aur1/Ipt1"/>
</dbReference>
<comment type="caution">
    <text evidence="7">The sequence shown here is derived from an EMBL/GenBank/DDBJ whole genome shotgun (WGS) entry which is preliminary data.</text>
</comment>
<dbReference type="GO" id="GO:0016020">
    <property type="term" value="C:membrane"/>
    <property type="evidence" value="ECO:0007669"/>
    <property type="project" value="UniProtKB-SubCell"/>
</dbReference>
<evidence type="ECO:0000313" key="7">
    <source>
        <dbReference type="EMBL" id="MBB5627349.1"/>
    </source>
</evidence>
<dbReference type="Pfam" id="PF14378">
    <property type="entry name" value="PAP2_3"/>
    <property type="match status" value="1"/>
</dbReference>
<feature type="transmembrane region" description="Helical" evidence="5">
    <location>
        <begin position="100"/>
        <end position="118"/>
    </location>
</feature>
<gene>
    <name evidence="7" type="ORF">BJ981_003048</name>
</gene>
<dbReference type="AlphaFoldDB" id="A0A7W8Z4M5"/>
<organism evidence="7 8">
    <name type="scientific">Sphaerisporangium krabiense</name>
    <dbReference type="NCBI Taxonomy" id="763782"/>
    <lineage>
        <taxon>Bacteria</taxon>
        <taxon>Bacillati</taxon>
        <taxon>Actinomycetota</taxon>
        <taxon>Actinomycetes</taxon>
        <taxon>Streptosporangiales</taxon>
        <taxon>Streptosporangiaceae</taxon>
        <taxon>Sphaerisporangium</taxon>
    </lineage>
</organism>
<evidence type="ECO:0000256" key="5">
    <source>
        <dbReference type="SAM" id="Phobius"/>
    </source>
</evidence>
<evidence type="ECO:0000256" key="3">
    <source>
        <dbReference type="ARBA" id="ARBA00022989"/>
    </source>
</evidence>
<keyword evidence="3 5" id="KW-1133">Transmembrane helix</keyword>
<feature type="transmembrane region" description="Helical" evidence="5">
    <location>
        <begin position="211"/>
        <end position="228"/>
    </location>
</feature>
<keyword evidence="8" id="KW-1185">Reference proteome</keyword>
<accession>A0A7W8Z4M5</accession>